<reference evidence="1" key="1">
    <citation type="submission" date="2022-12" db="EMBL/GenBank/DDBJ databases">
        <authorList>
            <person name="Petersen C."/>
        </authorList>
    </citation>
    <scope>NUCLEOTIDE SEQUENCE</scope>
    <source>
        <strain evidence="1">IBT 15544</strain>
    </source>
</reference>
<sequence>MISGMNKKAPMQVPGVNQNLLIGQGVSNFGVTLGAVYFDTYLQRFDSKAIEPLVSAQFFVWRSPAVLRGHSSLGFKHCYGMTECCSCITAHHLEKFTYEYPYCVTIILQIQESKSESRTGKGVSL</sequence>
<keyword evidence="2" id="KW-1185">Reference proteome</keyword>
<name>A0A9W9MHF4_9EURO</name>
<proteinExistence type="predicted"/>
<dbReference type="EMBL" id="JAPQKR010000013">
    <property type="protein sequence ID" value="KAJ5201356.1"/>
    <property type="molecule type" value="Genomic_DNA"/>
</dbReference>
<comment type="caution">
    <text evidence="1">The sequence shown here is derived from an EMBL/GenBank/DDBJ whole genome shotgun (WGS) entry which is preliminary data.</text>
</comment>
<dbReference type="AlphaFoldDB" id="A0A9W9MHF4"/>
<dbReference type="RefSeq" id="XP_058307272.1">
    <property type="nucleotide sequence ID" value="XM_058453081.1"/>
</dbReference>
<gene>
    <name evidence="1" type="ORF">N7498_006019</name>
</gene>
<dbReference type="GeneID" id="83180382"/>
<dbReference type="Proteomes" id="UP001150904">
    <property type="component" value="Unassembled WGS sequence"/>
</dbReference>
<evidence type="ECO:0000313" key="1">
    <source>
        <dbReference type="EMBL" id="KAJ5201356.1"/>
    </source>
</evidence>
<evidence type="ECO:0000313" key="2">
    <source>
        <dbReference type="Proteomes" id="UP001150904"/>
    </source>
</evidence>
<organism evidence="1 2">
    <name type="scientific">Penicillium cinerascens</name>
    <dbReference type="NCBI Taxonomy" id="70096"/>
    <lineage>
        <taxon>Eukaryota</taxon>
        <taxon>Fungi</taxon>
        <taxon>Dikarya</taxon>
        <taxon>Ascomycota</taxon>
        <taxon>Pezizomycotina</taxon>
        <taxon>Eurotiomycetes</taxon>
        <taxon>Eurotiomycetidae</taxon>
        <taxon>Eurotiales</taxon>
        <taxon>Aspergillaceae</taxon>
        <taxon>Penicillium</taxon>
    </lineage>
</organism>
<protein>
    <submittedName>
        <fullName evidence="1">Uncharacterized protein</fullName>
    </submittedName>
</protein>
<accession>A0A9W9MHF4</accession>
<reference evidence="1" key="2">
    <citation type="journal article" date="2023" name="IMA Fungus">
        <title>Comparative genomic study of the Penicillium genus elucidates a diverse pangenome and 15 lateral gene transfer events.</title>
        <authorList>
            <person name="Petersen C."/>
            <person name="Sorensen T."/>
            <person name="Nielsen M.R."/>
            <person name="Sondergaard T.E."/>
            <person name="Sorensen J.L."/>
            <person name="Fitzpatrick D.A."/>
            <person name="Frisvad J.C."/>
            <person name="Nielsen K.L."/>
        </authorList>
    </citation>
    <scope>NUCLEOTIDE SEQUENCE</scope>
    <source>
        <strain evidence="1">IBT 15544</strain>
    </source>
</reference>